<proteinExistence type="predicted"/>
<evidence type="ECO:0008006" key="3">
    <source>
        <dbReference type="Google" id="ProtNLM"/>
    </source>
</evidence>
<reference evidence="1" key="1">
    <citation type="submission" date="2015-06" db="UniProtKB">
        <authorList>
            <consortium name="EnsemblPlants"/>
        </authorList>
    </citation>
    <scope>IDENTIFICATION</scope>
</reference>
<evidence type="ECO:0000313" key="2">
    <source>
        <dbReference type="Proteomes" id="UP000007306"/>
    </source>
</evidence>
<dbReference type="EnsemblPlants" id="ORGLA07G0188300.1">
    <property type="protein sequence ID" value="ORGLA07G0188300.1"/>
    <property type="gene ID" value="ORGLA07G0188300"/>
</dbReference>
<dbReference type="Proteomes" id="UP000007306">
    <property type="component" value="Chromosome 7"/>
</dbReference>
<dbReference type="AlphaFoldDB" id="I1QCP1"/>
<dbReference type="Gramene" id="ORGLA07G0188300.1">
    <property type="protein sequence ID" value="ORGLA07G0188300.1"/>
    <property type="gene ID" value="ORGLA07G0188300"/>
</dbReference>
<accession>I1QCP1</accession>
<dbReference type="InterPro" id="IPR036047">
    <property type="entry name" value="F-box-like_dom_sf"/>
</dbReference>
<dbReference type="PANTHER" id="PTHR35545:SF28">
    <property type="entry name" value="OS07G0645701 PROTEIN"/>
    <property type="match status" value="1"/>
</dbReference>
<sequence>MIWEHACDVDREPKVFGERPNPAWKAPDVTSFRNSLLKELQIVAFRPLKQQLEFIRVVMQQAPNLGTIILKYDDPCEYCEALVLVSLSIKSSSYGHNEADDDDMLSMLNDDISLSILERVDIKTAVRTIVLSTRWKRLPWMLPELSIDVKDFFLYHSRTVLKISN</sequence>
<reference evidence="1 2" key="2">
    <citation type="submission" date="2018-04" db="EMBL/GenBank/DDBJ databases">
        <title>OglaRS2 (Oryza glaberrima Reference Sequence Version 2).</title>
        <authorList>
            <person name="Zhang J."/>
            <person name="Kudrna D."/>
            <person name="Lee S."/>
            <person name="Talag J."/>
            <person name="Rajasekar S."/>
            <person name="Wing R.A."/>
        </authorList>
    </citation>
    <scope>NUCLEOTIDE SEQUENCE [LARGE SCALE GENOMIC DNA]</scope>
    <source>
        <strain evidence="1 2">cv. IRGC 96717</strain>
    </source>
</reference>
<name>I1QCP1_ORYGL</name>
<dbReference type="SUPFAM" id="SSF81383">
    <property type="entry name" value="F-box domain"/>
    <property type="match status" value="1"/>
</dbReference>
<dbReference type="PANTHER" id="PTHR35545">
    <property type="entry name" value="F-BOX DOMAIN-CONTAINING PROTEIN"/>
    <property type="match status" value="1"/>
</dbReference>
<protein>
    <recommendedName>
        <fullName evidence="3">F-box domain-containing protein</fullName>
    </recommendedName>
</protein>
<keyword evidence="2" id="KW-1185">Reference proteome</keyword>
<evidence type="ECO:0000313" key="1">
    <source>
        <dbReference type="EnsemblPlants" id="ORGLA07G0188300.1"/>
    </source>
</evidence>
<organism evidence="1 2">
    <name type="scientific">Oryza glaberrima</name>
    <name type="common">African rice</name>
    <dbReference type="NCBI Taxonomy" id="4538"/>
    <lineage>
        <taxon>Eukaryota</taxon>
        <taxon>Viridiplantae</taxon>
        <taxon>Streptophyta</taxon>
        <taxon>Embryophyta</taxon>
        <taxon>Tracheophyta</taxon>
        <taxon>Spermatophyta</taxon>
        <taxon>Magnoliopsida</taxon>
        <taxon>Liliopsida</taxon>
        <taxon>Poales</taxon>
        <taxon>Poaceae</taxon>
        <taxon>BOP clade</taxon>
        <taxon>Oryzoideae</taxon>
        <taxon>Oryzeae</taxon>
        <taxon>Oryzinae</taxon>
        <taxon>Oryza</taxon>
    </lineage>
</organism>
<dbReference type="HOGENOM" id="CLU_1613413_0_0_1"/>